<dbReference type="Pfam" id="PF07715">
    <property type="entry name" value="Plug"/>
    <property type="match status" value="1"/>
</dbReference>
<keyword evidence="13" id="KW-0732">Signal</keyword>
<evidence type="ECO:0008006" key="18">
    <source>
        <dbReference type="Google" id="ProtNLM"/>
    </source>
</evidence>
<gene>
    <name evidence="16" type="ORF">AN936_05805</name>
</gene>
<dbReference type="InterPro" id="IPR039426">
    <property type="entry name" value="TonB-dep_rcpt-like"/>
</dbReference>
<dbReference type="RefSeq" id="WP_054587291.1">
    <property type="nucleotide sequence ID" value="NZ_CP012700.1"/>
</dbReference>
<keyword evidence="4" id="KW-0410">Iron transport</keyword>
<dbReference type="KEGG" id="smag:AN936_05805"/>
<evidence type="ECO:0000256" key="3">
    <source>
        <dbReference type="ARBA" id="ARBA00022452"/>
    </source>
</evidence>
<feature type="signal peptide" evidence="13">
    <location>
        <begin position="1"/>
        <end position="28"/>
    </location>
</feature>
<keyword evidence="6" id="KW-0408">Iron</keyword>
<keyword evidence="2 11" id="KW-0813">Transport</keyword>
<organism evidence="16 17">
    <name type="scientific">Sphingopyxis macrogoltabida</name>
    <name type="common">Sphingomonas macrogoltabidus</name>
    <dbReference type="NCBI Taxonomy" id="33050"/>
    <lineage>
        <taxon>Bacteria</taxon>
        <taxon>Pseudomonadati</taxon>
        <taxon>Pseudomonadota</taxon>
        <taxon>Alphaproteobacteria</taxon>
        <taxon>Sphingomonadales</taxon>
        <taxon>Sphingomonadaceae</taxon>
        <taxon>Sphingopyxis</taxon>
    </lineage>
</organism>
<comment type="similarity">
    <text evidence="11 12">Belongs to the TonB-dependent receptor family.</text>
</comment>
<evidence type="ECO:0000259" key="14">
    <source>
        <dbReference type="Pfam" id="PF00593"/>
    </source>
</evidence>
<dbReference type="PANTHER" id="PTHR32552">
    <property type="entry name" value="FERRICHROME IRON RECEPTOR-RELATED"/>
    <property type="match status" value="1"/>
</dbReference>
<dbReference type="Gene3D" id="2.40.170.20">
    <property type="entry name" value="TonB-dependent receptor, beta-barrel domain"/>
    <property type="match status" value="1"/>
</dbReference>
<feature type="chain" id="PRO_5006038976" description="TonB-dependent receptor" evidence="13">
    <location>
        <begin position="29"/>
        <end position="701"/>
    </location>
</feature>
<dbReference type="PANTHER" id="PTHR32552:SF81">
    <property type="entry name" value="TONB-DEPENDENT OUTER MEMBRANE RECEPTOR"/>
    <property type="match status" value="1"/>
</dbReference>
<dbReference type="PROSITE" id="PS52016">
    <property type="entry name" value="TONB_DEPENDENT_REC_3"/>
    <property type="match status" value="1"/>
</dbReference>
<dbReference type="OrthoDB" id="9775095at2"/>
<dbReference type="CDD" id="cd01347">
    <property type="entry name" value="ligand_gated_channel"/>
    <property type="match status" value="1"/>
</dbReference>
<sequence>MHVRKLILTGSALAALVAPLMAAPSAHAQEATEQAEEQSYPNEIVVMARKRAERLIDIPETIAAISADTIKDAGIASLEDVGRQTPNIVLNRRQDNEPNVVIRGVGGFGNTQGVGFYVDDVQNFTDQSAAIEDVERIEILKGPQGTLYGGSNIGGAIKYVLKRPTDTFGGEARVEYGSFDTINAFGAVNLPVGETFAARVSAYYNHTRGFVANTFLGGYADRSTEWGTRIAIGWQPTDNLDIQLSYRHNELANGGNVYTTATERPDGSAIYRRTIELNTDVENRKRVDGVIFSLAYDMGPVELTNVTSYTRRKVNFAWDLDYSAADAVVAFNGDRNTAKVFTQELRLASTGTSDFDWLVGAYYSSVADRGITNNADLYLGPDAGGPVFIPDFNNGDSLEKQYALFGTANYRMGAFRIGAGVRVGRVEFKGTDNNIPITVPVNETVVLPKITLSYDVAPDVMLYANYALGTEPGRVNLTSGTAGAYRSEKASAFEAGIKGTTLDRTLTFELAGYYIDYKRRQFETQIVLPSGVITEEVANIGRSVSWGFEGGLTYRPIDGLTLSGSAGYLNSKWKDKNALYYLQPVDGLTVPNAPEFTANASIDYKILVGSDLEIGLRADYNHVSKFFWNIRNTANQPAYDLVNLRASIGDPEGRWEFAVRAENVFNQKYFNELTADVFTVGEALAVPGAPARVMASLSFKM</sequence>
<evidence type="ECO:0000256" key="13">
    <source>
        <dbReference type="SAM" id="SignalP"/>
    </source>
</evidence>
<dbReference type="Pfam" id="PF00593">
    <property type="entry name" value="TonB_dep_Rec_b-barrel"/>
    <property type="match status" value="1"/>
</dbReference>
<evidence type="ECO:0000256" key="9">
    <source>
        <dbReference type="ARBA" id="ARBA00023136"/>
    </source>
</evidence>
<dbReference type="AlphaFoldDB" id="A0A0N9UKJ9"/>
<keyword evidence="8 12" id="KW-0798">TonB box</keyword>
<evidence type="ECO:0000256" key="1">
    <source>
        <dbReference type="ARBA" id="ARBA00004571"/>
    </source>
</evidence>
<evidence type="ECO:0000256" key="6">
    <source>
        <dbReference type="ARBA" id="ARBA00023004"/>
    </source>
</evidence>
<keyword evidence="3 11" id="KW-1134">Transmembrane beta strand</keyword>
<evidence type="ECO:0000256" key="8">
    <source>
        <dbReference type="ARBA" id="ARBA00023077"/>
    </source>
</evidence>
<protein>
    <recommendedName>
        <fullName evidence="18">TonB-dependent receptor</fullName>
    </recommendedName>
</protein>
<keyword evidence="5 11" id="KW-0812">Transmembrane</keyword>
<dbReference type="GO" id="GO:0006826">
    <property type="term" value="P:iron ion transport"/>
    <property type="evidence" value="ECO:0007669"/>
    <property type="project" value="UniProtKB-KW"/>
</dbReference>
<keyword evidence="10 11" id="KW-0998">Cell outer membrane</keyword>
<reference evidence="16 17" key="1">
    <citation type="journal article" date="2015" name="Genome Announc.">
        <title>Complete Genome Sequence of Polypropylene Glycol- and Polyethylene Glycol-Degrading Sphingopyxis macrogoltabida Strain EY-1.</title>
        <authorList>
            <person name="Ohtsubo Y."/>
            <person name="Nagata Y."/>
            <person name="Numata M."/>
            <person name="Tsuchikane K."/>
            <person name="Hosoyama A."/>
            <person name="Yamazoe A."/>
            <person name="Tsuda M."/>
            <person name="Fujita N."/>
            <person name="Kawai F."/>
        </authorList>
    </citation>
    <scope>NUCLEOTIDE SEQUENCE [LARGE SCALE GENOMIC DNA]</scope>
    <source>
        <strain evidence="16 17">EY-1</strain>
    </source>
</reference>
<dbReference type="InterPro" id="IPR036942">
    <property type="entry name" value="Beta-barrel_TonB_sf"/>
</dbReference>
<evidence type="ECO:0000259" key="15">
    <source>
        <dbReference type="Pfam" id="PF07715"/>
    </source>
</evidence>
<evidence type="ECO:0000313" key="16">
    <source>
        <dbReference type="EMBL" id="ALH79893.1"/>
    </source>
</evidence>
<evidence type="ECO:0000256" key="5">
    <source>
        <dbReference type="ARBA" id="ARBA00022692"/>
    </source>
</evidence>
<evidence type="ECO:0000256" key="12">
    <source>
        <dbReference type="RuleBase" id="RU003357"/>
    </source>
</evidence>
<accession>A0A0N9UKJ9</accession>
<dbReference type="Proteomes" id="UP000058074">
    <property type="component" value="Chromosome"/>
</dbReference>
<dbReference type="SUPFAM" id="SSF56935">
    <property type="entry name" value="Porins"/>
    <property type="match status" value="1"/>
</dbReference>
<evidence type="ECO:0000313" key="17">
    <source>
        <dbReference type="Proteomes" id="UP000058074"/>
    </source>
</evidence>
<dbReference type="InterPro" id="IPR012910">
    <property type="entry name" value="Plug_dom"/>
</dbReference>
<dbReference type="InterPro" id="IPR000531">
    <property type="entry name" value="Beta-barrel_TonB"/>
</dbReference>
<evidence type="ECO:0000256" key="10">
    <source>
        <dbReference type="ARBA" id="ARBA00023237"/>
    </source>
</evidence>
<comment type="subcellular location">
    <subcellularLocation>
        <location evidence="1 11">Cell outer membrane</location>
        <topology evidence="1 11">Multi-pass membrane protein</topology>
    </subcellularLocation>
</comment>
<dbReference type="GO" id="GO:0009279">
    <property type="term" value="C:cell outer membrane"/>
    <property type="evidence" value="ECO:0007669"/>
    <property type="project" value="UniProtKB-SubCell"/>
</dbReference>
<keyword evidence="7" id="KW-0406">Ion transport</keyword>
<proteinExistence type="inferred from homology"/>
<feature type="domain" description="TonB-dependent receptor plug" evidence="15">
    <location>
        <begin position="55"/>
        <end position="156"/>
    </location>
</feature>
<dbReference type="PATRIC" id="fig|33050.5.peg.1211"/>
<name>A0A0N9UKJ9_SPHMC</name>
<evidence type="ECO:0000256" key="7">
    <source>
        <dbReference type="ARBA" id="ARBA00023065"/>
    </source>
</evidence>
<evidence type="ECO:0000256" key="4">
    <source>
        <dbReference type="ARBA" id="ARBA00022496"/>
    </source>
</evidence>
<dbReference type="EMBL" id="CP012700">
    <property type="protein sequence ID" value="ALH79893.1"/>
    <property type="molecule type" value="Genomic_DNA"/>
</dbReference>
<evidence type="ECO:0000256" key="11">
    <source>
        <dbReference type="PROSITE-ProRule" id="PRU01360"/>
    </source>
</evidence>
<keyword evidence="9 11" id="KW-0472">Membrane</keyword>
<feature type="domain" description="TonB-dependent receptor-like beta-barrel" evidence="14">
    <location>
        <begin position="262"/>
        <end position="664"/>
    </location>
</feature>
<evidence type="ECO:0000256" key="2">
    <source>
        <dbReference type="ARBA" id="ARBA00022448"/>
    </source>
</evidence>